<dbReference type="EMBL" id="LR899013">
    <property type="protein sequence ID" value="CAD7089753.1"/>
    <property type="molecule type" value="Genomic_DNA"/>
</dbReference>
<dbReference type="Pfam" id="PF02889">
    <property type="entry name" value="Sec63"/>
    <property type="match status" value="1"/>
</dbReference>
<dbReference type="OrthoDB" id="5575at2759"/>
<feature type="region of interest" description="Disordered" evidence="1">
    <location>
        <begin position="582"/>
        <end position="615"/>
    </location>
</feature>
<evidence type="ECO:0000256" key="1">
    <source>
        <dbReference type="SAM" id="MobiDB-lite"/>
    </source>
</evidence>
<dbReference type="GO" id="GO:0016787">
    <property type="term" value="F:hydrolase activity"/>
    <property type="evidence" value="ECO:0007669"/>
    <property type="project" value="UniProtKB-KW"/>
</dbReference>
<keyword evidence="4" id="KW-1185">Reference proteome</keyword>
<name>A0A7R8YXT2_HERIL</name>
<feature type="domain" description="SEC63" evidence="2">
    <location>
        <begin position="1"/>
        <end position="298"/>
    </location>
</feature>
<dbReference type="GO" id="GO:0051321">
    <property type="term" value="P:meiotic cell cycle"/>
    <property type="evidence" value="ECO:0007669"/>
    <property type="project" value="UniProtKB-KW"/>
</dbReference>
<dbReference type="InterPro" id="IPR004179">
    <property type="entry name" value="Sec63-dom"/>
</dbReference>
<evidence type="ECO:0000259" key="2">
    <source>
        <dbReference type="SMART" id="SM00973"/>
    </source>
</evidence>
<protein>
    <recommendedName>
        <fullName evidence="2">SEC63 domain-containing protein</fullName>
    </recommendedName>
</protein>
<proteinExistence type="predicted"/>
<dbReference type="Proteomes" id="UP000594454">
    <property type="component" value="Chromosome 5"/>
</dbReference>
<sequence>MARYYVPFESIRIFWQLQGDESFLDVFNTIISCRDFSEFTLRVSDKKILNGINNHPIRFPIKGKIKSSQNKISCLIQAVFDNIHIQDPSMMQDAHRMVRIGEKLSKCLSEYIRLSGDNFCGKIYKTFTHSIILSKCFKAKLWNNTPFVSKQLKNIGPVYSALLVNAGKTTIQSIRETDPRRIEMILGKAPPFGDQIIEMASALPQYDMKLIRKSDNYLEITVEQKNEKFHYEGLNALIVVGDADNNLLFFNAKVDQTICEKNVFRRTFPLKDGNTRFVQAKLIHECLVGVDMDEKLILSFEDELVDSKHAKSKPVTKARTRTRKITKYLAKKTNEDEDTIKALLDNDDDFDNIDIKILDNAISENYLEKESRDTPSKNVKECQQSPVIERPLTELTERPLKCFGYIPPPKLSNTEIAAKTLETSLANTLDAVKDSILGEQISDKDPAAAGNEIIQQLFENKHQLEEDFINSQISKDTAVERSDNSILIVDGNDPEELKTHKYSGQITAGGDKFEEAERISNENLGLGNCSNANAVSVISDSLTESENNPSNQLKIKIEESKRNDCSFTMKDSNKNNWKVENIDRISPGKPSTTRNSPEQQAVSDQTSTSNIKRQIPSSKTEYVTIFSKLKNLHNPKRLPYRSLTPAARSVGLVKEDYLNMRSKSCYFKDKAVKSLQPGFRKNSSEITLDSRDTKVPNWKDLKDFQAIPSQSKTVSTIFQNPKLNQSKVSGDQIISVFNQLCDKYLGKENVNSKTKDFLKKIEEELSSENETNMETSRRISEFLDKIAVDKEHLQHKSLNQPSSTVISEKHDPVIRQPLFNKVLSYKKGEHPRTEKAFTKLTNPENDRIDKLLENVIQEPKNHLPPQKCNPYRMKIPKRQRNINMGCASKQNFEYFENLKRKADLEELNRTFSNRSDRNETYLSEMSRIMFADRKKVKLGNEGNYLNIAALPKPDFKAIEEEQLRRSIVAEISGECIPNPNPVKKFEVYIGETDRGLTNLFEGFEDLSYENEIGFKLPEQTNFDFFGENCQQVGFDPSFFQTSSFVSPSEFSDNRVDTFQLPCFNTDIKSEPVSQSFEPLSLLNDTEDDDMLLNYVQVKSEATERDIIDLTSPVIGGSAYTPFSVGSSQDTIDKELFAQFEDDIIFE</sequence>
<gene>
    <name evidence="3" type="ORF">HERILL_LOCUS12284</name>
</gene>
<evidence type="ECO:0000313" key="3">
    <source>
        <dbReference type="EMBL" id="CAD7089753.1"/>
    </source>
</evidence>
<dbReference type="Gene3D" id="1.10.3380.10">
    <property type="entry name" value="Sec63 N-terminal domain-like domain"/>
    <property type="match status" value="1"/>
</dbReference>
<dbReference type="SUPFAM" id="SSF158702">
    <property type="entry name" value="Sec63 N-terminal domain-like"/>
    <property type="match status" value="1"/>
</dbReference>
<dbReference type="SMART" id="SM00973">
    <property type="entry name" value="Sec63"/>
    <property type="match status" value="1"/>
</dbReference>
<feature type="compositionally biased region" description="Polar residues" evidence="1">
    <location>
        <begin position="589"/>
        <end position="615"/>
    </location>
</feature>
<dbReference type="InParanoid" id="A0A7R8YXT2"/>
<accession>A0A7R8YXT2</accession>
<reference evidence="3 4" key="1">
    <citation type="submission" date="2020-11" db="EMBL/GenBank/DDBJ databases">
        <authorList>
            <person name="Wallbank WR R."/>
            <person name="Pardo Diaz C."/>
            <person name="Kozak K."/>
            <person name="Martin S."/>
            <person name="Jiggins C."/>
            <person name="Moest M."/>
            <person name="Warren A I."/>
            <person name="Generalovic N T."/>
            <person name="Byers J.R.P. K."/>
            <person name="Montejo-Kovacevich G."/>
            <person name="Yen C E."/>
        </authorList>
    </citation>
    <scope>NUCLEOTIDE SEQUENCE [LARGE SCALE GENOMIC DNA]</scope>
</reference>
<dbReference type="PANTHER" id="PTHR47835">
    <property type="entry name" value="HFM1, ATP DEPENDENT DNA HELICASE HOMOLOG"/>
    <property type="match status" value="1"/>
</dbReference>
<dbReference type="GO" id="GO:0043138">
    <property type="term" value="F:3'-5' DNA helicase activity"/>
    <property type="evidence" value="ECO:0007669"/>
    <property type="project" value="UniProtKB-EC"/>
</dbReference>
<evidence type="ECO:0000313" key="4">
    <source>
        <dbReference type="Proteomes" id="UP000594454"/>
    </source>
</evidence>
<dbReference type="AlphaFoldDB" id="A0A7R8YXT2"/>
<dbReference type="InterPro" id="IPR052247">
    <property type="entry name" value="Meiotic_Crossover_Helicase"/>
</dbReference>
<organism evidence="3 4">
    <name type="scientific">Hermetia illucens</name>
    <name type="common">Black soldier fly</name>
    <dbReference type="NCBI Taxonomy" id="343691"/>
    <lineage>
        <taxon>Eukaryota</taxon>
        <taxon>Metazoa</taxon>
        <taxon>Ecdysozoa</taxon>
        <taxon>Arthropoda</taxon>
        <taxon>Hexapoda</taxon>
        <taxon>Insecta</taxon>
        <taxon>Pterygota</taxon>
        <taxon>Neoptera</taxon>
        <taxon>Endopterygota</taxon>
        <taxon>Diptera</taxon>
        <taxon>Brachycera</taxon>
        <taxon>Stratiomyomorpha</taxon>
        <taxon>Stratiomyidae</taxon>
        <taxon>Hermetiinae</taxon>
        <taxon>Hermetia</taxon>
    </lineage>
</organism>
<dbReference type="PANTHER" id="PTHR47835:SF3">
    <property type="entry name" value="HELICASE FOR MEIOSIS 1"/>
    <property type="match status" value="1"/>
</dbReference>